<dbReference type="RefSeq" id="WP_160719771.1">
    <property type="nucleotide sequence ID" value="NZ_SUMG01000004.1"/>
</dbReference>
<proteinExistence type="predicted"/>
<evidence type="ECO:0000313" key="2">
    <source>
        <dbReference type="EMBL" id="NBG87862.1"/>
    </source>
</evidence>
<name>A0AA43XJP6_9CLOT</name>
<gene>
    <name evidence="2" type="ORF">ISALK_05050</name>
</gene>
<evidence type="ECO:0000313" key="3">
    <source>
        <dbReference type="Proteomes" id="UP000449710"/>
    </source>
</evidence>
<protein>
    <recommendedName>
        <fullName evidence="4">Lipoprotein</fullName>
    </recommendedName>
</protein>
<evidence type="ECO:0008006" key="4">
    <source>
        <dbReference type="Google" id="ProtNLM"/>
    </source>
</evidence>
<dbReference type="AlphaFoldDB" id="A0AA43XJP6"/>
<evidence type="ECO:0000256" key="1">
    <source>
        <dbReference type="SAM" id="SignalP"/>
    </source>
</evidence>
<accession>A0AA43XJP6</accession>
<dbReference type="PROSITE" id="PS51257">
    <property type="entry name" value="PROKAR_LIPOPROTEIN"/>
    <property type="match status" value="1"/>
</dbReference>
<organism evidence="2 3">
    <name type="scientific">Isachenkonia alkalipeptolytica</name>
    <dbReference type="NCBI Taxonomy" id="2565777"/>
    <lineage>
        <taxon>Bacteria</taxon>
        <taxon>Bacillati</taxon>
        <taxon>Bacillota</taxon>
        <taxon>Clostridia</taxon>
        <taxon>Eubacteriales</taxon>
        <taxon>Clostridiaceae</taxon>
        <taxon>Isachenkonia</taxon>
    </lineage>
</organism>
<keyword evidence="1" id="KW-0732">Signal</keyword>
<feature type="chain" id="PRO_5041379862" description="Lipoprotein" evidence="1">
    <location>
        <begin position="24"/>
        <end position="177"/>
    </location>
</feature>
<dbReference type="EMBL" id="SUMG01000004">
    <property type="protein sequence ID" value="NBG87862.1"/>
    <property type="molecule type" value="Genomic_DNA"/>
</dbReference>
<comment type="caution">
    <text evidence="2">The sequence shown here is derived from an EMBL/GenBank/DDBJ whole genome shotgun (WGS) entry which is preliminary data.</text>
</comment>
<dbReference type="Proteomes" id="UP000449710">
    <property type="component" value="Unassembled WGS sequence"/>
</dbReference>
<keyword evidence="3" id="KW-1185">Reference proteome</keyword>
<feature type="signal peptide" evidence="1">
    <location>
        <begin position="1"/>
        <end position="23"/>
    </location>
</feature>
<sequence length="177" mass="20381">MKKFTKCLSVLVLLALLGTMLMGCSSINSSRAMEIDQKEQAAEKLLEEKGYQVVSSGGKTEIYEVNRDILAHPHYALIWGIQKIDADRYIGKTVETYEFLVENHPLLLEVAEDVGRVRVWVLFCEDEVLGGYTFPDYDEPHYGGVYSLEGETLEEVTEMRFQAWRKNWEQKYQSSKQ</sequence>
<reference evidence="2 3" key="1">
    <citation type="submission" date="2019-04" db="EMBL/GenBank/DDBJ databases">
        <title>Isachenkonia alkalipeptolytica gen. nov. sp. nov. a new anaerobic, alkiliphilic organothrophic bacterium capable to reduce synthesized ferrihydrite isolated from a soda lake.</title>
        <authorList>
            <person name="Toshchakov S.V."/>
            <person name="Zavarzina D.G."/>
            <person name="Zhilina T.N."/>
            <person name="Kostrikina N.A."/>
            <person name="Kublanov I.V."/>
        </authorList>
    </citation>
    <scope>NUCLEOTIDE SEQUENCE [LARGE SCALE GENOMIC DNA]</scope>
    <source>
        <strain evidence="2 3">Z-1701</strain>
    </source>
</reference>